<evidence type="ECO:0000313" key="2">
    <source>
        <dbReference type="Proteomes" id="UP000324222"/>
    </source>
</evidence>
<evidence type="ECO:0000313" key="1">
    <source>
        <dbReference type="EMBL" id="MPC97430.1"/>
    </source>
</evidence>
<dbReference type="EMBL" id="VSRR010109923">
    <property type="protein sequence ID" value="MPC97430.1"/>
    <property type="molecule type" value="Genomic_DNA"/>
</dbReference>
<name>A0A5B7JL18_PORTR</name>
<keyword evidence="2" id="KW-1185">Reference proteome</keyword>
<dbReference type="AlphaFoldDB" id="A0A5B7JL18"/>
<comment type="caution">
    <text evidence="1">The sequence shown here is derived from an EMBL/GenBank/DDBJ whole genome shotgun (WGS) entry which is preliminary data.</text>
</comment>
<accession>A0A5B7JL18</accession>
<dbReference type="Proteomes" id="UP000324222">
    <property type="component" value="Unassembled WGS sequence"/>
</dbReference>
<organism evidence="1 2">
    <name type="scientific">Portunus trituberculatus</name>
    <name type="common">Swimming crab</name>
    <name type="synonym">Neptunus trituberculatus</name>
    <dbReference type="NCBI Taxonomy" id="210409"/>
    <lineage>
        <taxon>Eukaryota</taxon>
        <taxon>Metazoa</taxon>
        <taxon>Ecdysozoa</taxon>
        <taxon>Arthropoda</taxon>
        <taxon>Crustacea</taxon>
        <taxon>Multicrustacea</taxon>
        <taxon>Malacostraca</taxon>
        <taxon>Eumalacostraca</taxon>
        <taxon>Eucarida</taxon>
        <taxon>Decapoda</taxon>
        <taxon>Pleocyemata</taxon>
        <taxon>Brachyura</taxon>
        <taxon>Eubrachyura</taxon>
        <taxon>Portunoidea</taxon>
        <taxon>Portunidae</taxon>
        <taxon>Portuninae</taxon>
        <taxon>Portunus</taxon>
    </lineage>
</organism>
<protein>
    <submittedName>
        <fullName evidence="1">Uncharacterized protein</fullName>
    </submittedName>
</protein>
<sequence>MQFRPELWRPSRCQDCRGPLFTELQRLCLRDATFKGTLRGARLCPFTFRADLAVVKEGILCVLSYSWLVPLPRLDLTSPSALVANHHTFWGVLPCGCPGGSGKEGEKEKCEGFYYGAESFDDWPELVTVLWPRPSRCYEPPVEMGRSYTPRETD</sequence>
<gene>
    <name evidence="1" type="ORF">E2C01_092745</name>
</gene>
<reference evidence="1 2" key="1">
    <citation type="submission" date="2019-05" db="EMBL/GenBank/DDBJ databases">
        <title>Another draft genome of Portunus trituberculatus and its Hox gene families provides insights of decapod evolution.</title>
        <authorList>
            <person name="Jeong J.-H."/>
            <person name="Song I."/>
            <person name="Kim S."/>
            <person name="Choi T."/>
            <person name="Kim D."/>
            <person name="Ryu S."/>
            <person name="Kim W."/>
        </authorList>
    </citation>
    <scope>NUCLEOTIDE SEQUENCE [LARGE SCALE GENOMIC DNA]</scope>
    <source>
        <tissue evidence="1">Muscle</tissue>
    </source>
</reference>
<proteinExistence type="predicted"/>